<accession>A0A0K1ZMY5</accession>
<dbReference type="EMBL" id="LN899820">
    <property type="protein sequence ID" value="CUV53393.1"/>
    <property type="molecule type" value="Genomic_DNA"/>
</dbReference>
<evidence type="ECO:0000313" key="3">
    <source>
        <dbReference type="EMBL" id="CUV28391.1"/>
    </source>
</evidence>
<gene>
    <name evidence="5" type="ORF">LH706_14760</name>
    <name evidence="2" type="ORF">PSS4_v1_1420007</name>
    <name evidence="1" type="ORF">RSP824_13950</name>
    <name evidence="3" type="ORF">RUN1985_v1_210017</name>
    <name evidence="4" type="ORF">RUN215_v1_120103</name>
</gene>
<reference evidence="3" key="1">
    <citation type="submission" date="2015-10" db="EMBL/GenBank/DDBJ databases">
        <authorList>
            <person name="Gilbert D.G."/>
        </authorList>
    </citation>
    <scope>NUCLEOTIDE SEQUENCE</scope>
    <source>
        <strain evidence="3">Phyl III-seqv23</strain>
    </source>
</reference>
<dbReference type="EMBL" id="CP025741">
    <property type="protein sequence ID" value="AYA47481.1"/>
    <property type="molecule type" value="Genomic_DNA"/>
</dbReference>
<name>A0A0K1ZMY5_RALSL</name>
<reference evidence="6" key="3">
    <citation type="submission" date="2018-01" db="EMBL/GenBank/DDBJ databases">
        <title>Raltonia solanacearum P824 infects blueberry.</title>
        <authorList>
            <person name="Bocsanczy A.M."/>
            <person name="Norman D.J."/>
        </authorList>
    </citation>
    <scope>NUCLEOTIDE SEQUENCE [LARGE SCALE GENOMIC DNA]</scope>
    <source>
        <strain evidence="6">P824</strain>
    </source>
</reference>
<dbReference type="EMBL" id="LN899824">
    <property type="protein sequence ID" value="CUV28391.1"/>
    <property type="molecule type" value="Genomic_DNA"/>
</dbReference>
<evidence type="ECO:0000313" key="1">
    <source>
        <dbReference type="EMBL" id="AYA47481.1"/>
    </source>
</evidence>
<evidence type="ECO:0000313" key="6">
    <source>
        <dbReference type="Proteomes" id="UP000262427"/>
    </source>
</evidence>
<proteinExistence type="predicted"/>
<organism evidence="3">
    <name type="scientific">Ralstonia solanacearum</name>
    <name type="common">Pseudomonas solanacearum</name>
    <dbReference type="NCBI Taxonomy" id="305"/>
    <lineage>
        <taxon>Bacteria</taxon>
        <taxon>Pseudomonadati</taxon>
        <taxon>Pseudomonadota</taxon>
        <taxon>Betaproteobacteria</taxon>
        <taxon>Burkholderiales</taxon>
        <taxon>Burkholderiaceae</taxon>
        <taxon>Ralstonia</taxon>
        <taxon>Ralstonia solanacearum species complex</taxon>
    </lineage>
</organism>
<dbReference type="Proteomes" id="UP000262427">
    <property type="component" value="Chromosome CM"/>
</dbReference>
<evidence type="ECO:0000313" key="5">
    <source>
        <dbReference type="EMBL" id="UZF14271.1"/>
    </source>
</evidence>
<dbReference type="AlphaFoldDB" id="A0A0K1ZMY5"/>
<evidence type="ECO:0000313" key="2">
    <source>
        <dbReference type="EMBL" id="CUV20294.1"/>
    </source>
</evidence>
<dbReference type="PATRIC" id="fig|305.92.peg.3028"/>
<reference evidence="1" key="2">
    <citation type="submission" date="2018-01" db="EMBL/GenBank/DDBJ databases">
        <title>Ralstonia pseudosolanacearum P824 infects blueberry.</title>
        <authorList>
            <person name="Bocsanczy A.M."/>
            <person name="Norman D.J."/>
        </authorList>
    </citation>
    <scope>NUCLEOTIDE SEQUENCE</scope>
    <source>
        <strain evidence="1">P824</strain>
    </source>
</reference>
<evidence type="ECO:0000313" key="4">
    <source>
        <dbReference type="EMBL" id="CUV53393.1"/>
    </source>
</evidence>
<sequence>MMRLLAMKPGHDGNLAYIANGQLEFSFEAEKDSGNRYAPIGATELIEAMRHTSEIPEAIVISGWSAGVDPLGRPIGAGYMGLDGFVVEGVLFSREQGGSNPMVMVSA</sequence>
<dbReference type="EMBL" id="CP085043">
    <property type="protein sequence ID" value="UZF14271.1"/>
    <property type="molecule type" value="Genomic_DNA"/>
</dbReference>
<protein>
    <submittedName>
        <fullName evidence="1">Permease</fullName>
    </submittedName>
</protein>
<dbReference type="EMBL" id="LN899821">
    <property type="protein sequence ID" value="CUV20294.1"/>
    <property type="molecule type" value="Genomic_DNA"/>
</dbReference>
<reference evidence="5" key="4">
    <citation type="submission" date="2021-10" db="EMBL/GenBank/DDBJ databases">
        <title>Complete genome sequences of five Ralstonia solancearum strains isolated from sunflower.</title>
        <authorList>
            <person name="She X."/>
            <person name="He Z."/>
        </authorList>
    </citation>
    <scope>NUCLEOTIDE SEQUENCE</scope>
    <source>
        <strain evidence="5">RS638</strain>
    </source>
</reference>